<evidence type="ECO:0000256" key="1">
    <source>
        <dbReference type="ARBA" id="ARBA00004711"/>
    </source>
</evidence>
<dbReference type="UniPathway" id="UPA00335"/>
<dbReference type="GO" id="GO:0016743">
    <property type="term" value="F:carboxyl- or carbamoyltransferase activity"/>
    <property type="evidence" value="ECO:0007669"/>
    <property type="project" value="UniProtKB-UniRule"/>
</dbReference>
<evidence type="ECO:0000313" key="12">
    <source>
        <dbReference type="EMBL" id="ACF13615.1"/>
    </source>
</evidence>
<dbReference type="OrthoDB" id="9808093at2"/>
<dbReference type="Proteomes" id="UP000001208">
    <property type="component" value="Chromosome"/>
</dbReference>
<dbReference type="PROSITE" id="PS51163">
    <property type="entry name" value="YRDC"/>
    <property type="match status" value="1"/>
</dbReference>
<evidence type="ECO:0000256" key="5">
    <source>
        <dbReference type="ARBA" id="ARBA00022771"/>
    </source>
</evidence>
<dbReference type="PANTHER" id="PTHR42959">
    <property type="entry name" value="CARBAMOYLTRANSFERASE"/>
    <property type="match status" value="1"/>
</dbReference>
<keyword evidence="6" id="KW-0862">Zinc</keyword>
<dbReference type="InterPro" id="IPR017968">
    <property type="entry name" value="Acylphosphatase_CS"/>
</dbReference>
<dbReference type="eggNOG" id="COG0068">
    <property type="taxonomic scope" value="Bacteria"/>
</dbReference>
<comment type="pathway">
    <text evidence="1">Protein modification; [NiFe] hydrogenase maturation.</text>
</comment>
<feature type="active site" evidence="9">
    <location>
        <position position="60"/>
    </location>
</feature>
<feature type="active site" evidence="9">
    <location>
        <position position="42"/>
    </location>
</feature>
<dbReference type="GO" id="GO:0003725">
    <property type="term" value="F:double-stranded RNA binding"/>
    <property type="evidence" value="ECO:0007669"/>
    <property type="project" value="InterPro"/>
</dbReference>
<feature type="domain" description="YrdC-like" evidence="11">
    <location>
        <begin position="223"/>
        <end position="407"/>
    </location>
</feature>
<dbReference type="NCBIfam" id="TIGR00143">
    <property type="entry name" value="hypF"/>
    <property type="match status" value="1"/>
</dbReference>
<dbReference type="PROSITE" id="PS00150">
    <property type="entry name" value="ACYLPHOSPHATASE_1"/>
    <property type="match status" value="1"/>
</dbReference>
<dbReference type="InterPro" id="IPR036046">
    <property type="entry name" value="Acylphosphatase-like_dom_sf"/>
</dbReference>
<dbReference type="InterPro" id="IPR004421">
    <property type="entry name" value="Carbamoyltransferase_HypF"/>
</dbReference>
<protein>
    <recommendedName>
        <fullName evidence="8">Carbamoyltransferase</fullName>
        <ecNumber evidence="8">6.2.-.-</ecNumber>
    </recommendedName>
</protein>
<organism evidence="12 13">
    <name type="scientific">Chloroherpeton thalassium (strain ATCC 35110 / GB-78)</name>
    <dbReference type="NCBI Taxonomy" id="517418"/>
    <lineage>
        <taxon>Bacteria</taxon>
        <taxon>Pseudomonadati</taxon>
        <taxon>Chlorobiota</taxon>
        <taxon>Chlorobiia</taxon>
        <taxon>Chlorobiales</taxon>
        <taxon>Chloroherpetonaceae</taxon>
        <taxon>Chloroherpeton</taxon>
    </lineage>
</organism>
<reference evidence="12 13" key="1">
    <citation type="submission" date="2008-06" db="EMBL/GenBank/DDBJ databases">
        <title>Complete sequence of Chloroherpeton thalassium ATCC 35110.</title>
        <authorList>
            <consortium name="US DOE Joint Genome Institute"/>
            <person name="Lucas S."/>
            <person name="Copeland A."/>
            <person name="Lapidus A."/>
            <person name="Glavina del Rio T."/>
            <person name="Dalin E."/>
            <person name="Tice H."/>
            <person name="Bruce D."/>
            <person name="Goodwin L."/>
            <person name="Pitluck S."/>
            <person name="Schmutz J."/>
            <person name="Larimer F."/>
            <person name="Land M."/>
            <person name="Hauser L."/>
            <person name="Kyrpides N."/>
            <person name="Mikhailova N."/>
            <person name="Liu Z."/>
            <person name="Li T."/>
            <person name="Zhao F."/>
            <person name="Overmann J."/>
            <person name="Bryant D.A."/>
            <person name="Richardson P."/>
        </authorList>
    </citation>
    <scope>NUCLEOTIDE SEQUENCE [LARGE SCALE GENOMIC DNA]</scope>
    <source>
        <strain evidence="13">ATCC 35110 / GB-78</strain>
    </source>
</reference>
<dbReference type="HOGENOM" id="CLU_009164_0_0_10"/>
<name>B3QYI7_CHLT3</name>
<dbReference type="KEGG" id="cts:Ctha_1151"/>
<dbReference type="GO" id="GO:0051604">
    <property type="term" value="P:protein maturation"/>
    <property type="evidence" value="ECO:0007669"/>
    <property type="project" value="TreeGrafter"/>
</dbReference>
<dbReference type="PANTHER" id="PTHR42959:SF1">
    <property type="entry name" value="CARBAMOYLTRANSFERASE HYPF"/>
    <property type="match status" value="1"/>
</dbReference>
<comment type="catalytic activity">
    <reaction evidence="7">
        <text>C-terminal L-cysteinyl-[HypE protein] + carbamoyl phosphate + ATP + H2O = C-terminal S-carboxamide-L-cysteinyl-[HypE protein] + AMP + phosphate + diphosphate + H(+)</text>
        <dbReference type="Rhea" id="RHEA:55636"/>
        <dbReference type="Rhea" id="RHEA-COMP:14247"/>
        <dbReference type="Rhea" id="RHEA-COMP:14392"/>
        <dbReference type="ChEBI" id="CHEBI:15377"/>
        <dbReference type="ChEBI" id="CHEBI:15378"/>
        <dbReference type="ChEBI" id="CHEBI:30616"/>
        <dbReference type="ChEBI" id="CHEBI:33019"/>
        <dbReference type="ChEBI" id="CHEBI:43474"/>
        <dbReference type="ChEBI" id="CHEBI:58228"/>
        <dbReference type="ChEBI" id="CHEBI:76913"/>
        <dbReference type="ChEBI" id="CHEBI:139126"/>
        <dbReference type="ChEBI" id="CHEBI:456215"/>
    </reaction>
</comment>
<comment type="catalytic activity">
    <reaction evidence="9">
        <text>an acyl phosphate + H2O = a carboxylate + phosphate + H(+)</text>
        <dbReference type="Rhea" id="RHEA:14965"/>
        <dbReference type="ChEBI" id="CHEBI:15377"/>
        <dbReference type="ChEBI" id="CHEBI:15378"/>
        <dbReference type="ChEBI" id="CHEBI:29067"/>
        <dbReference type="ChEBI" id="CHEBI:43474"/>
        <dbReference type="ChEBI" id="CHEBI:59918"/>
        <dbReference type="EC" id="3.6.1.7"/>
    </reaction>
</comment>
<keyword evidence="13" id="KW-1185">Reference proteome</keyword>
<evidence type="ECO:0000256" key="3">
    <source>
        <dbReference type="ARBA" id="ARBA00022598"/>
    </source>
</evidence>
<dbReference type="Pfam" id="PF00708">
    <property type="entry name" value="Acylphosphatase"/>
    <property type="match status" value="1"/>
</dbReference>
<dbReference type="PROSITE" id="PS51160">
    <property type="entry name" value="ACYLPHOSPHATASE_3"/>
    <property type="match status" value="1"/>
</dbReference>
<keyword evidence="5" id="KW-0863">Zinc-finger</keyword>
<dbReference type="InterPro" id="IPR017945">
    <property type="entry name" value="DHBP_synth_RibB-like_a/b_dom"/>
</dbReference>
<keyword evidence="9" id="KW-0378">Hydrolase</keyword>
<dbReference type="EC" id="6.2.-.-" evidence="8"/>
<dbReference type="STRING" id="517418.Ctha_1151"/>
<dbReference type="SUPFAM" id="SSF55821">
    <property type="entry name" value="YrdC/RibB"/>
    <property type="match status" value="1"/>
</dbReference>
<dbReference type="Pfam" id="PF07503">
    <property type="entry name" value="zf-HYPF"/>
    <property type="match status" value="2"/>
</dbReference>
<dbReference type="AlphaFoldDB" id="B3QYI7"/>
<dbReference type="GO" id="GO:0016874">
    <property type="term" value="F:ligase activity"/>
    <property type="evidence" value="ECO:0007669"/>
    <property type="project" value="UniProtKB-UniRule"/>
</dbReference>
<evidence type="ECO:0000256" key="8">
    <source>
        <dbReference type="PIRNR" id="PIRNR006256"/>
    </source>
</evidence>
<dbReference type="Gene3D" id="3.30.420.360">
    <property type="match status" value="1"/>
</dbReference>
<evidence type="ECO:0000259" key="10">
    <source>
        <dbReference type="PROSITE" id="PS51160"/>
    </source>
</evidence>
<dbReference type="PIRSF" id="PIRSF006256">
    <property type="entry name" value="CMPcnvr_hdrg_mat"/>
    <property type="match status" value="1"/>
</dbReference>
<evidence type="ECO:0000256" key="6">
    <source>
        <dbReference type="ARBA" id="ARBA00022833"/>
    </source>
</evidence>
<evidence type="ECO:0000256" key="9">
    <source>
        <dbReference type="PROSITE-ProRule" id="PRU00520"/>
    </source>
</evidence>
<sequence>MAHGQSERERASIAPPAVALTAEKNERRKVLVKGIVQGVGFRPFVYNLAESKGLSGFVTNSAAGVEIEVEGKSAELSAFLRELENFAPPLASITEMRVEKIPAKGASGFKILASKQGEKIATLISPDVALCGDCLKELLDPSDRRYRYPFINCTNCGPRYTIIDNIPYDRPNTSMKHFPLCSDCDREYHAPENRRFHAQPNACPDCGPKLSLHKPDRSEILTADPISEIVRLLKLGHIVAIKGLGGFHLACDAENDEAVKRLRARKHRDEKPLAVMVQDLSSAQKFCQISDEEARALCSAQSPILLLKKNGTGLPESIAPGNSQLGILLPYTPVHHLLMQSQLQAAVMTSANLSDEPIAIDNDEAFERLGQIADYFLIHNREIYLRCDDSVAAFWAGKLRLIRRSRGYAPRPILVQSKGETVLAVGGELKNTVCLLKENQAFLSQHIGDLENLDAYNHFQKTSAHLQRIFEAKPELLVHDLHPGYLSSHWVSEQPEMASLAVQHHHAHMAACIAEHRLQGEVIGFTMDGTGYGTDGTIWGGEVFIGNECHAVRFASFEPMPLPGGDAAIKAPWRTGISYLMKSFDGKLPELPFLPEHNTEMVCDMVRRKFNSPLTSSAGRFFDAVASICGEKKSVRYEGQAAIEFMQKADGLDVPPFEIDFGKVGHVRLMMIQPVIVSLVKAIREGESASRLSSRFHKTLVAYFTAMANEARSETGIKTVVLSGGVFQNYILLEGLVSALLKQGFEVFSHEQVPTNDGGISLGQALIGRAYLKGDYRGITT</sequence>
<dbReference type="SUPFAM" id="SSF54975">
    <property type="entry name" value="Acylphosphatase/BLUF domain-like"/>
    <property type="match status" value="1"/>
</dbReference>
<evidence type="ECO:0000256" key="2">
    <source>
        <dbReference type="ARBA" id="ARBA00008097"/>
    </source>
</evidence>
<gene>
    <name evidence="12" type="ordered locus">Ctha_1151</name>
</gene>
<accession>B3QYI7</accession>
<dbReference type="Gene3D" id="3.30.110.120">
    <property type="match status" value="1"/>
</dbReference>
<dbReference type="InterPro" id="IPR043129">
    <property type="entry name" value="ATPase_NBD"/>
</dbReference>
<dbReference type="InterPro" id="IPR001792">
    <property type="entry name" value="Acylphosphatase-like_dom"/>
</dbReference>
<evidence type="ECO:0000256" key="7">
    <source>
        <dbReference type="ARBA" id="ARBA00048220"/>
    </source>
</evidence>
<dbReference type="InterPro" id="IPR051060">
    <property type="entry name" value="Carbamoyltrans_HypF-like"/>
</dbReference>
<evidence type="ECO:0000256" key="4">
    <source>
        <dbReference type="ARBA" id="ARBA00022723"/>
    </source>
</evidence>
<dbReference type="GO" id="GO:0008270">
    <property type="term" value="F:zinc ion binding"/>
    <property type="evidence" value="ECO:0007669"/>
    <property type="project" value="UniProtKB-KW"/>
</dbReference>
<keyword evidence="3" id="KW-0436">Ligase</keyword>
<dbReference type="SUPFAM" id="SSF53067">
    <property type="entry name" value="Actin-like ATPase domain"/>
    <property type="match status" value="1"/>
</dbReference>
<feature type="domain" description="Acylphosphatase-like" evidence="10">
    <location>
        <begin position="27"/>
        <end position="113"/>
    </location>
</feature>
<dbReference type="GO" id="GO:0003998">
    <property type="term" value="F:acylphosphatase activity"/>
    <property type="evidence" value="ECO:0007669"/>
    <property type="project" value="UniProtKB-EC"/>
</dbReference>
<dbReference type="EMBL" id="CP001100">
    <property type="protein sequence ID" value="ACF13615.1"/>
    <property type="molecule type" value="Genomic_DNA"/>
</dbReference>
<dbReference type="InterPro" id="IPR006070">
    <property type="entry name" value="Sua5-like_dom"/>
</dbReference>
<dbReference type="RefSeq" id="WP_012499699.1">
    <property type="nucleotide sequence ID" value="NC_011026.1"/>
</dbReference>
<dbReference type="Gene3D" id="3.30.420.40">
    <property type="match status" value="1"/>
</dbReference>
<dbReference type="Pfam" id="PF17788">
    <property type="entry name" value="HypF_C"/>
    <property type="match status" value="1"/>
</dbReference>
<keyword evidence="4" id="KW-0479">Metal-binding</keyword>
<dbReference type="Pfam" id="PF22521">
    <property type="entry name" value="HypF_C_2"/>
    <property type="match status" value="1"/>
</dbReference>
<dbReference type="InterPro" id="IPR055128">
    <property type="entry name" value="HypF_C_2"/>
</dbReference>
<dbReference type="Pfam" id="PF01300">
    <property type="entry name" value="Sua5_yciO_yrdC"/>
    <property type="match status" value="1"/>
</dbReference>
<proteinExistence type="inferred from homology"/>
<comment type="similarity">
    <text evidence="2 8">Belongs to the carbamoyltransferase HypF family.</text>
</comment>
<evidence type="ECO:0000259" key="11">
    <source>
        <dbReference type="PROSITE" id="PS51163"/>
    </source>
</evidence>
<evidence type="ECO:0000313" key="13">
    <source>
        <dbReference type="Proteomes" id="UP000001208"/>
    </source>
</evidence>
<dbReference type="Gene3D" id="3.90.870.50">
    <property type="match status" value="1"/>
</dbReference>
<dbReference type="InterPro" id="IPR041440">
    <property type="entry name" value="HypF_C"/>
</dbReference>
<dbReference type="InterPro" id="IPR011125">
    <property type="entry name" value="Znf_HypF"/>
</dbReference>